<protein>
    <recommendedName>
        <fullName evidence="6">Metallo-beta-lactamase domain-containing protein</fullName>
    </recommendedName>
</protein>
<name>R7YGA0_CONA1</name>
<dbReference type="SUPFAM" id="SSF56281">
    <property type="entry name" value="Metallo-hydrolase/oxidoreductase"/>
    <property type="match status" value="1"/>
</dbReference>
<dbReference type="PANTHER" id="PTHR42978">
    <property type="entry name" value="QUORUM-QUENCHING LACTONASE YTNP-RELATED-RELATED"/>
    <property type="match status" value="1"/>
</dbReference>
<dbReference type="GeneID" id="19897434"/>
<dbReference type="Gene3D" id="3.60.15.10">
    <property type="entry name" value="Ribonuclease Z/Hydroxyacylglutathione hydrolase-like"/>
    <property type="match status" value="1"/>
</dbReference>
<comment type="similarity">
    <text evidence="2">Belongs to the metallo-beta-lactamase superfamily.</text>
</comment>
<evidence type="ECO:0000256" key="3">
    <source>
        <dbReference type="ARBA" id="ARBA00022723"/>
    </source>
</evidence>
<dbReference type="GO" id="GO:0016787">
    <property type="term" value="F:hydrolase activity"/>
    <property type="evidence" value="ECO:0007669"/>
    <property type="project" value="UniProtKB-KW"/>
</dbReference>
<dbReference type="CDD" id="cd07730">
    <property type="entry name" value="metallo-hydrolase-like_MBL-fold"/>
    <property type="match status" value="1"/>
</dbReference>
<dbReference type="PANTHER" id="PTHR42978:SF2">
    <property type="entry name" value="102 KBASES UNSTABLE REGION: FROM 1 TO 119443"/>
    <property type="match status" value="1"/>
</dbReference>
<evidence type="ECO:0000256" key="4">
    <source>
        <dbReference type="ARBA" id="ARBA00022801"/>
    </source>
</evidence>
<evidence type="ECO:0000259" key="6">
    <source>
        <dbReference type="SMART" id="SM00849"/>
    </source>
</evidence>
<gene>
    <name evidence="7" type="ORF">W97_00123</name>
</gene>
<dbReference type="InterPro" id="IPR001279">
    <property type="entry name" value="Metallo-B-lactamas"/>
</dbReference>
<dbReference type="AlphaFoldDB" id="R7YGA0"/>
<dbReference type="InterPro" id="IPR051013">
    <property type="entry name" value="MBL_superfamily_lactonases"/>
</dbReference>
<dbReference type="Proteomes" id="UP000016924">
    <property type="component" value="Unassembled WGS sequence"/>
</dbReference>
<organism evidence="7 8">
    <name type="scientific">Coniosporium apollinis (strain CBS 100218)</name>
    <name type="common">Rock-inhabiting black yeast</name>
    <dbReference type="NCBI Taxonomy" id="1168221"/>
    <lineage>
        <taxon>Eukaryota</taxon>
        <taxon>Fungi</taxon>
        <taxon>Dikarya</taxon>
        <taxon>Ascomycota</taxon>
        <taxon>Pezizomycotina</taxon>
        <taxon>Dothideomycetes</taxon>
        <taxon>Dothideomycetes incertae sedis</taxon>
        <taxon>Coniosporium</taxon>
    </lineage>
</organism>
<evidence type="ECO:0000256" key="1">
    <source>
        <dbReference type="ARBA" id="ARBA00001947"/>
    </source>
</evidence>
<dbReference type="GO" id="GO:0046872">
    <property type="term" value="F:metal ion binding"/>
    <property type="evidence" value="ECO:0007669"/>
    <property type="project" value="UniProtKB-KW"/>
</dbReference>
<keyword evidence="5" id="KW-0862">Zinc</keyword>
<evidence type="ECO:0000313" key="8">
    <source>
        <dbReference type="Proteomes" id="UP000016924"/>
    </source>
</evidence>
<dbReference type="SMART" id="SM00849">
    <property type="entry name" value="Lactamase_B"/>
    <property type="match status" value="1"/>
</dbReference>
<reference evidence="8" key="1">
    <citation type="submission" date="2012-06" db="EMBL/GenBank/DDBJ databases">
        <title>The genome sequence of Coniosporium apollinis CBS 100218.</title>
        <authorList>
            <consortium name="The Broad Institute Genome Sequencing Platform"/>
            <person name="Cuomo C."/>
            <person name="Gorbushina A."/>
            <person name="Noack S."/>
            <person name="Walker B."/>
            <person name="Young S.K."/>
            <person name="Zeng Q."/>
            <person name="Gargeya S."/>
            <person name="Fitzgerald M."/>
            <person name="Haas B."/>
            <person name="Abouelleil A."/>
            <person name="Alvarado L."/>
            <person name="Arachchi H.M."/>
            <person name="Berlin A.M."/>
            <person name="Chapman S.B."/>
            <person name="Goldberg J."/>
            <person name="Griggs A."/>
            <person name="Gujja S."/>
            <person name="Hansen M."/>
            <person name="Howarth C."/>
            <person name="Imamovic A."/>
            <person name="Larimer J."/>
            <person name="McCowan C."/>
            <person name="Montmayeur A."/>
            <person name="Murphy C."/>
            <person name="Neiman D."/>
            <person name="Pearson M."/>
            <person name="Priest M."/>
            <person name="Roberts A."/>
            <person name="Saif S."/>
            <person name="Shea T."/>
            <person name="Sisk P."/>
            <person name="Sykes S."/>
            <person name="Wortman J."/>
            <person name="Nusbaum C."/>
            <person name="Birren B."/>
        </authorList>
    </citation>
    <scope>NUCLEOTIDE SEQUENCE [LARGE SCALE GENOMIC DNA]</scope>
    <source>
        <strain evidence="8">CBS 100218</strain>
    </source>
</reference>
<keyword evidence="8" id="KW-1185">Reference proteome</keyword>
<feature type="domain" description="Metallo-beta-lactamase" evidence="6">
    <location>
        <begin position="33"/>
        <end position="295"/>
    </location>
</feature>
<comment type="cofactor">
    <cofactor evidence="1">
        <name>Zn(2+)</name>
        <dbReference type="ChEBI" id="CHEBI:29105"/>
    </cofactor>
</comment>
<accession>R7YGA0</accession>
<dbReference type="Pfam" id="PF00753">
    <property type="entry name" value="Lactamase_B"/>
    <property type="match status" value="1"/>
</dbReference>
<keyword evidence="3" id="KW-0479">Metal-binding</keyword>
<dbReference type="OrthoDB" id="10250730at2759"/>
<dbReference type="EMBL" id="JH767554">
    <property type="protein sequence ID" value="EON60913.1"/>
    <property type="molecule type" value="Genomic_DNA"/>
</dbReference>
<dbReference type="OMA" id="YMGGDAC"/>
<keyword evidence="4" id="KW-0378">Hydrolase</keyword>
<sequence length="314" mass="34943">MVSVHALAAGSLTLPERFFVQPVNDPDARKSVPSLSFLIQHESETQAARILFDLGIRRDLLAYSPQICKHLATRQPVVSRPDVVESLASGGLHPSDIDIVMLSHVHWDHIGTPSDFLHSLFVVGNGSLDLLSGRTRLQNGSHSHFERDLLPLDRTIQLRDTSHGRPVETSEVLQLQGKEMRLGPWYPFSSLPHTIDFFGDGSLYIVSAPGHLPGHINLLCRTAVDRYIYLAGDAYHDTRLLSGECRIAEWRDAERSELVCCIHADRRQAEETINRIRALQHDETLLGPVEVVAAHDAAWAEAAAAKGRYWPGKL</sequence>
<dbReference type="InterPro" id="IPR036866">
    <property type="entry name" value="RibonucZ/Hydroxyglut_hydro"/>
</dbReference>
<dbReference type="STRING" id="1168221.R7YGA0"/>
<evidence type="ECO:0000256" key="2">
    <source>
        <dbReference type="ARBA" id="ARBA00007749"/>
    </source>
</evidence>
<dbReference type="RefSeq" id="XP_007776230.1">
    <property type="nucleotide sequence ID" value="XM_007778040.1"/>
</dbReference>
<evidence type="ECO:0000256" key="5">
    <source>
        <dbReference type="ARBA" id="ARBA00022833"/>
    </source>
</evidence>
<dbReference type="HOGENOM" id="CLU_030571_1_1_1"/>
<proteinExistence type="inferred from homology"/>
<evidence type="ECO:0000313" key="7">
    <source>
        <dbReference type="EMBL" id="EON60913.1"/>
    </source>
</evidence>